<dbReference type="Gene3D" id="3.40.50.1460">
    <property type="match status" value="1"/>
</dbReference>
<comment type="similarity">
    <text evidence="1 2">Belongs to the peptidase C14A family.</text>
</comment>
<dbReference type="EMBL" id="CAXKWB010000664">
    <property type="protein sequence ID" value="CAL4061679.1"/>
    <property type="molecule type" value="Genomic_DNA"/>
</dbReference>
<accession>A0AAV2PMC1</accession>
<dbReference type="SUPFAM" id="SSF52129">
    <property type="entry name" value="Caspase-like"/>
    <property type="match status" value="1"/>
</dbReference>
<dbReference type="SMART" id="SM00115">
    <property type="entry name" value="CASc"/>
    <property type="match status" value="1"/>
</dbReference>
<dbReference type="InterPro" id="IPR002398">
    <property type="entry name" value="Pept_C14"/>
</dbReference>
<reference evidence="5 6" key="1">
    <citation type="submission" date="2024-05" db="EMBL/GenBank/DDBJ databases">
        <authorList>
            <person name="Wallberg A."/>
        </authorList>
    </citation>
    <scope>NUCLEOTIDE SEQUENCE [LARGE SCALE GENOMIC DNA]</scope>
</reference>
<feature type="domain" description="Caspase family p10" evidence="3">
    <location>
        <begin position="157"/>
        <end position="190"/>
    </location>
</feature>
<name>A0AAV2PMC1_MEGNR</name>
<dbReference type="PANTHER" id="PTHR47901">
    <property type="entry name" value="CASPASE RECRUITMENT DOMAIN-CONTAINING PROTEIN 18"/>
    <property type="match status" value="1"/>
</dbReference>
<dbReference type="InterPro" id="IPR001309">
    <property type="entry name" value="Pept_C14_p20"/>
</dbReference>
<dbReference type="GO" id="GO:0072557">
    <property type="term" value="C:IPAF inflammasome complex"/>
    <property type="evidence" value="ECO:0007669"/>
    <property type="project" value="TreeGrafter"/>
</dbReference>
<feature type="domain" description="Caspase family p20" evidence="4">
    <location>
        <begin position="15"/>
        <end position="142"/>
    </location>
</feature>
<dbReference type="InterPro" id="IPR011600">
    <property type="entry name" value="Pept_C14_caspase"/>
</dbReference>
<dbReference type="GO" id="GO:0097169">
    <property type="term" value="C:AIM2 inflammasome complex"/>
    <property type="evidence" value="ECO:0007669"/>
    <property type="project" value="TreeGrafter"/>
</dbReference>
<dbReference type="AlphaFoldDB" id="A0AAV2PMC1"/>
<evidence type="ECO:0008006" key="7">
    <source>
        <dbReference type="Google" id="ProtNLM"/>
    </source>
</evidence>
<dbReference type="InterPro" id="IPR015917">
    <property type="entry name" value="Pept_C14A"/>
</dbReference>
<dbReference type="PANTHER" id="PTHR47901:SF3">
    <property type="entry name" value="CASPASE-1"/>
    <property type="match status" value="1"/>
</dbReference>
<evidence type="ECO:0000256" key="2">
    <source>
        <dbReference type="RuleBase" id="RU003971"/>
    </source>
</evidence>
<dbReference type="Pfam" id="PF00656">
    <property type="entry name" value="Peptidase_C14"/>
    <property type="match status" value="1"/>
</dbReference>
<dbReference type="GO" id="GO:0004197">
    <property type="term" value="F:cysteine-type endopeptidase activity"/>
    <property type="evidence" value="ECO:0007669"/>
    <property type="project" value="InterPro"/>
</dbReference>
<protein>
    <recommendedName>
        <fullName evidence="7">Caspase family p20 domain-containing protein</fullName>
    </recommendedName>
</protein>
<evidence type="ECO:0000313" key="5">
    <source>
        <dbReference type="EMBL" id="CAL4061679.1"/>
    </source>
</evidence>
<dbReference type="InterPro" id="IPR029030">
    <property type="entry name" value="Caspase-like_dom_sf"/>
</dbReference>
<dbReference type="PRINTS" id="PR00376">
    <property type="entry name" value="IL1BCENZYME"/>
</dbReference>
<proteinExistence type="inferred from homology"/>
<gene>
    <name evidence="5" type="ORF">MNOR_LOCUS2247</name>
</gene>
<dbReference type="GO" id="GO:0006508">
    <property type="term" value="P:proteolysis"/>
    <property type="evidence" value="ECO:0007669"/>
    <property type="project" value="InterPro"/>
</dbReference>
<dbReference type="PROSITE" id="PS50208">
    <property type="entry name" value="CASPASE_P20"/>
    <property type="match status" value="1"/>
</dbReference>
<keyword evidence="6" id="KW-1185">Reference proteome</keyword>
<dbReference type="PROSITE" id="PS50207">
    <property type="entry name" value="CASPASE_P10"/>
    <property type="match status" value="1"/>
</dbReference>
<evidence type="ECO:0000259" key="4">
    <source>
        <dbReference type="PROSITE" id="PS50208"/>
    </source>
</evidence>
<evidence type="ECO:0000259" key="3">
    <source>
        <dbReference type="PROSITE" id="PS50207"/>
    </source>
</evidence>
<dbReference type="GO" id="GO:0072559">
    <property type="term" value="C:NLRP3 inflammasome complex"/>
    <property type="evidence" value="ECO:0007669"/>
    <property type="project" value="TreeGrafter"/>
</dbReference>
<dbReference type="Gene3D" id="3.30.70.1470">
    <property type="entry name" value="Caspase-like"/>
    <property type="match status" value="1"/>
</dbReference>
<sequence length="237" mass="27267">MGLQDVKPGAKYTNARGRVVFFNFIDFPYFNDKRHGAEMDTKNVEETFEMLGYSVKCHENFSSKQMESELNAIVSDQSLWYLDSLIIIIGTHGTERTKFYTSDSRGNTLDITWVRKFFSNKNCPSMKNKPKILIGNFCRGKFYESDALVYQIKQKLSHMITLFSCTEDTVSLRNTSSGSCFITTLCNTLKNNQEEELSVIMNITAKDLEDQKKHCPHPTSYVEHPFCKFVFKCQGSE</sequence>
<organism evidence="5 6">
    <name type="scientific">Meganyctiphanes norvegica</name>
    <name type="common">Northern krill</name>
    <name type="synonym">Thysanopoda norvegica</name>
    <dbReference type="NCBI Taxonomy" id="48144"/>
    <lineage>
        <taxon>Eukaryota</taxon>
        <taxon>Metazoa</taxon>
        <taxon>Ecdysozoa</taxon>
        <taxon>Arthropoda</taxon>
        <taxon>Crustacea</taxon>
        <taxon>Multicrustacea</taxon>
        <taxon>Malacostraca</taxon>
        <taxon>Eumalacostraca</taxon>
        <taxon>Eucarida</taxon>
        <taxon>Euphausiacea</taxon>
        <taxon>Euphausiidae</taxon>
        <taxon>Meganyctiphanes</taxon>
    </lineage>
</organism>
<evidence type="ECO:0000256" key="1">
    <source>
        <dbReference type="ARBA" id="ARBA00010134"/>
    </source>
</evidence>
<dbReference type="Proteomes" id="UP001497623">
    <property type="component" value="Unassembled WGS sequence"/>
</dbReference>
<dbReference type="InterPro" id="IPR002138">
    <property type="entry name" value="Pept_C14_p10"/>
</dbReference>
<evidence type="ECO:0000313" key="6">
    <source>
        <dbReference type="Proteomes" id="UP001497623"/>
    </source>
</evidence>
<comment type="caution">
    <text evidence="5">The sequence shown here is derived from an EMBL/GenBank/DDBJ whole genome shotgun (WGS) entry which is preliminary data.</text>
</comment>